<sequence length="305" mass="35210">MVDIDILLATCNGEAYIHDQLNSIIRQTFTNWRLLVRDDCSIDETPTILEEYAAQDDRIRLISDNKGRLGSVRNFEELVLRSSADLLLFSDQDDVWFPYKILVLKTALEKVPDWKRTPVIVHGDAMLADERLNVLRTTFVGSRPCKTGLATMLCSGYVQGSNMLFNRMLVERAVPFPSGIHMHDYYLALVNEAFGVRRYVSRPLMYYRLHARNQMGAVLLRGIIHKLYRKLTITNENISDVRAFHEHFGASLNAGDRKLIDDFMKMVSPDVQVLQKLHLFLAHPFFPLIHRLRYALGMIMQRIVE</sequence>
<evidence type="ECO:0000259" key="1">
    <source>
        <dbReference type="Pfam" id="PF00535"/>
    </source>
</evidence>
<evidence type="ECO:0000313" key="2">
    <source>
        <dbReference type="EMBL" id="OGK05698.1"/>
    </source>
</evidence>
<dbReference type="PANTHER" id="PTHR43685:SF11">
    <property type="entry name" value="GLYCOSYLTRANSFERASE TAGX-RELATED"/>
    <property type="match status" value="1"/>
</dbReference>
<dbReference type="SUPFAM" id="SSF53448">
    <property type="entry name" value="Nucleotide-diphospho-sugar transferases"/>
    <property type="match status" value="1"/>
</dbReference>
<comment type="caution">
    <text evidence="2">The sequence shown here is derived from an EMBL/GenBank/DDBJ whole genome shotgun (WGS) entry which is preliminary data.</text>
</comment>
<dbReference type="PANTHER" id="PTHR43685">
    <property type="entry name" value="GLYCOSYLTRANSFERASE"/>
    <property type="match status" value="1"/>
</dbReference>
<proteinExistence type="predicted"/>
<dbReference type="CDD" id="cd04196">
    <property type="entry name" value="GT_2_like_d"/>
    <property type="match status" value="1"/>
</dbReference>
<dbReference type="InterPro" id="IPR001173">
    <property type="entry name" value="Glyco_trans_2-like"/>
</dbReference>
<dbReference type="Pfam" id="PF00535">
    <property type="entry name" value="Glycos_transf_2"/>
    <property type="match status" value="1"/>
</dbReference>
<protein>
    <recommendedName>
        <fullName evidence="1">Glycosyltransferase 2-like domain-containing protein</fullName>
    </recommendedName>
</protein>
<dbReference type="Proteomes" id="UP000179243">
    <property type="component" value="Unassembled WGS sequence"/>
</dbReference>
<gene>
    <name evidence="2" type="ORF">A2519_03870</name>
</gene>
<feature type="domain" description="Glycosyltransferase 2-like" evidence="1">
    <location>
        <begin position="6"/>
        <end position="110"/>
    </location>
</feature>
<organism evidence="2 3">
    <name type="scientific">Candidatus Raymondbacteria bacterium RIFOXYD12_FULL_49_13</name>
    <dbReference type="NCBI Taxonomy" id="1817890"/>
    <lineage>
        <taxon>Bacteria</taxon>
        <taxon>Raymondiibacteriota</taxon>
    </lineage>
</organism>
<name>A0A1F7FGH9_UNCRA</name>
<evidence type="ECO:0000313" key="3">
    <source>
        <dbReference type="Proteomes" id="UP000179243"/>
    </source>
</evidence>
<accession>A0A1F7FGH9</accession>
<dbReference type="EMBL" id="MFYX01000050">
    <property type="protein sequence ID" value="OGK05698.1"/>
    <property type="molecule type" value="Genomic_DNA"/>
</dbReference>
<dbReference type="Gene3D" id="3.90.550.10">
    <property type="entry name" value="Spore Coat Polysaccharide Biosynthesis Protein SpsA, Chain A"/>
    <property type="match status" value="1"/>
</dbReference>
<reference evidence="2 3" key="1">
    <citation type="journal article" date="2016" name="Nat. Commun.">
        <title>Thousands of microbial genomes shed light on interconnected biogeochemical processes in an aquifer system.</title>
        <authorList>
            <person name="Anantharaman K."/>
            <person name="Brown C.T."/>
            <person name="Hug L.A."/>
            <person name="Sharon I."/>
            <person name="Castelle C.J."/>
            <person name="Probst A.J."/>
            <person name="Thomas B.C."/>
            <person name="Singh A."/>
            <person name="Wilkins M.J."/>
            <person name="Karaoz U."/>
            <person name="Brodie E.L."/>
            <person name="Williams K.H."/>
            <person name="Hubbard S.S."/>
            <person name="Banfield J.F."/>
        </authorList>
    </citation>
    <scope>NUCLEOTIDE SEQUENCE [LARGE SCALE GENOMIC DNA]</scope>
</reference>
<dbReference type="AlphaFoldDB" id="A0A1F7FGH9"/>
<dbReference type="InterPro" id="IPR029044">
    <property type="entry name" value="Nucleotide-diphossugar_trans"/>
</dbReference>
<dbReference type="InterPro" id="IPR050834">
    <property type="entry name" value="Glycosyltransf_2"/>
</dbReference>